<dbReference type="PANTHER" id="PTHR31793">
    <property type="entry name" value="4-HYDROXYBENZOYL-COA THIOESTERASE FAMILY MEMBER"/>
    <property type="match status" value="1"/>
</dbReference>
<evidence type="ECO:0000313" key="5">
    <source>
        <dbReference type="Proteomes" id="UP000264330"/>
    </source>
</evidence>
<evidence type="ECO:0000256" key="2">
    <source>
        <dbReference type="ARBA" id="ARBA00022801"/>
    </source>
</evidence>
<comment type="caution">
    <text evidence="4">The sequence shown here is derived from an EMBL/GenBank/DDBJ whole genome shotgun (WGS) entry which is preliminary data.</text>
</comment>
<name>A0A3D5IZN7_9FLAO</name>
<dbReference type="EMBL" id="DPMF01000175">
    <property type="protein sequence ID" value="HCV80858.1"/>
    <property type="molecule type" value="Genomic_DNA"/>
</dbReference>
<dbReference type="InterPro" id="IPR029069">
    <property type="entry name" value="HotDog_dom_sf"/>
</dbReference>
<dbReference type="InterPro" id="IPR002864">
    <property type="entry name" value="Acyl-ACP_thioesterase_NHD"/>
</dbReference>
<accession>A0A3D5IZN7</accession>
<evidence type="ECO:0000313" key="4">
    <source>
        <dbReference type="EMBL" id="HCV80858.1"/>
    </source>
</evidence>
<organism evidence="4 5">
    <name type="scientific">Zunongwangia profunda</name>
    <dbReference type="NCBI Taxonomy" id="398743"/>
    <lineage>
        <taxon>Bacteria</taxon>
        <taxon>Pseudomonadati</taxon>
        <taxon>Bacteroidota</taxon>
        <taxon>Flavobacteriia</taxon>
        <taxon>Flavobacteriales</taxon>
        <taxon>Flavobacteriaceae</taxon>
        <taxon>Zunongwangia</taxon>
    </lineage>
</organism>
<dbReference type="Gene3D" id="3.10.129.10">
    <property type="entry name" value="Hotdog Thioesterase"/>
    <property type="match status" value="1"/>
</dbReference>
<proteinExistence type="inferred from homology"/>
<keyword evidence="2" id="KW-0378">Hydrolase</keyword>
<dbReference type="Pfam" id="PF01643">
    <property type="entry name" value="Acyl-ACP_TE"/>
    <property type="match status" value="1"/>
</dbReference>
<dbReference type="SUPFAM" id="SSF54637">
    <property type="entry name" value="Thioesterase/thiol ester dehydrase-isomerase"/>
    <property type="match status" value="1"/>
</dbReference>
<gene>
    <name evidence="4" type="ORF">DGQ38_07410</name>
</gene>
<dbReference type="InterPro" id="IPR050563">
    <property type="entry name" value="4-hydroxybenzoyl-CoA_TE"/>
</dbReference>
<reference evidence="4 5" key="1">
    <citation type="journal article" date="2018" name="Nat. Biotechnol.">
        <title>A standardized bacterial taxonomy based on genome phylogeny substantially revises the tree of life.</title>
        <authorList>
            <person name="Parks D.H."/>
            <person name="Chuvochina M."/>
            <person name="Waite D.W."/>
            <person name="Rinke C."/>
            <person name="Skarshewski A."/>
            <person name="Chaumeil P.A."/>
            <person name="Hugenholtz P."/>
        </authorList>
    </citation>
    <scope>NUCLEOTIDE SEQUENCE [LARGE SCALE GENOMIC DNA]</scope>
    <source>
        <strain evidence="4">UBA9359</strain>
    </source>
</reference>
<protein>
    <submittedName>
        <fullName evidence="4">Acyl-CoA thioesterase</fullName>
    </submittedName>
</protein>
<feature type="domain" description="Acyl-ACP thioesterase N-terminal hotdog" evidence="3">
    <location>
        <begin position="6"/>
        <end position="128"/>
    </location>
</feature>
<evidence type="ECO:0000259" key="3">
    <source>
        <dbReference type="Pfam" id="PF01643"/>
    </source>
</evidence>
<dbReference type="OMA" id="ATWIVDW"/>
<evidence type="ECO:0000256" key="1">
    <source>
        <dbReference type="ARBA" id="ARBA00005953"/>
    </source>
</evidence>
<dbReference type="GO" id="GO:0006633">
    <property type="term" value="P:fatty acid biosynthetic process"/>
    <property type="evidence" value="ECO:0007669"/>
    <property type="project" value="InterPro"/>
</dbReference>
<dbReference type="Proteomes" id="UP000264330">
    <property type="component" value="Unassembled WGS sequence"/>
</dbReference>
<dbReference type="PANTHER" id="PTHR31793:SF27">
    <property type="entry name" value="NOVEL THIOESTERASE SUPERFAMILY DOMAIN AND SAPOSIN A-TYPE DOMAIN CONTAINING PROTEIN (0610012H03RIK)"/>
    <property type="match status" value="1"/>
</dbReference>
<comment type="similarity">
    <text evidence="1">Belongs to the 4-hydroxybenzoyl-CoA thioesterase family.</text>
</comment>
<dbReference type="GO" id="GO:0047617">
    <property type="term" value="F:fatty acyl-CoA hydrolase activity"/>
    <property type="evidence" value="ECO:0007669"/>
    <property type="project" value="TreeGrafter"/>
</dbReference>
<dbReference type="AlphaFoldDB" id="A0A3D5IZN7"/>
<dbReference type="CDD" id="cd00586">
    <property type="entry name" value="4HBT"/>
    <property type="match status" value="1"/>
</dbReference>
<sequence>MITTPQIFEMELKVTSSDLDEQDHVNNVQYVQWIQDVAKGHWEDRASASQKEKFFWVVVRHEIDYKQQAFLDDLIILQTYVDEITNVTSIRHVLIKNKKNDKILAKAKTTWCLMSHDSKRPARIDENMKVLFQQKSDQ</sequence>
<dbReference type="RefSeq" id="WP_013070715.1">
    <property type="nucleotide sequence ID" value="NZ_CAJXAW010000036.1"/>
</dbReference>